<dbReference type="PATRIC" id="fig|1177154.3.peg.1325"/>
<proteinExistence type="predicted"/>
<sequence>MRLIAAVMLLLLGMATQAEEYPEATGGEQKVSVVIIDDYHAVLDLFEQLHYTDESWIAGDRRVPRLYLSTVPEQWGKGVSHEISVTLKKKLFFRAVGPLVLRSNELILKDRQRLQALAEQEALSAEEDAWVRELAGQYRVDEDAVTEQMALLLHRVDAIPPSLILAQAAEESGWGTSRFAFAGNALFGQWTWGGKGITPEGQRSGMGDYKIAAFDAPLQSVQAHALNLNSHPAYASFRELRAMQRDRDEAFIGLQAATTLDKYSERGQDYVKSLHAIIKYNKLQGTDKALFEDMHALVLVPADQLNAP</sequence>
<organism evidence="3 4">
    <name type="scientific">Alcanivorax nanhaiticus</name>
    <dbReference type="NCBI Taxonomy" id="1177154"/>
    <lineage>
        <taxon>Bacteria</taxon>
        <taxon>Pseudomonadati</taxon>
        <taxon>Pseudomonadota</taxon>
        <taxon>Gammaproteobacteria</taxon>
        <taxon>Oceanospirillales</taxon>
        <taxon>Alcanivoracaceae</taxon>
        <taxon>Alcanivorax</taxon>
    </lineage>
</organism>
<dbReference type="PANTHER" id="PTHR40572">
    <property type="entry name" value="PROTEIN BAX"/>
    <property type="match status" value="1"/>
</dbReference>
<feature type="domain" description="Mannosyl-glycoprotein endo-beta-N-acetylglucosamidase-like" evidence="2">
    <location>
        <begin position="157"/>
        <end position="283"/>
    </location>
</feature>
<dbReference type="RefSeq" id="WP_052041448.1">
    <property type="nucleotide sequence ID" value="NZ_ARXV01000004.1"/>
</dbReference>
<dbReference type="EMBL" id="ARXV01000004">
    <property type="protein sequence ID" value="KGD65409.1"/>
    <property type="molecule type" value="Genomic_DNA"/>
</dbReference>
<dbReference type="STRING" id="1177154.Y5S_01302"/>
<evidence type="ECO:0000259" key="2">
    <source>
        <dbReference type="Pfam" id="PF01832"/>
    </source>
</evidence>
<dbReference type="AlphaFoldDB" id="A0A095SM25"/>
<keyword evidence="4" id="KW-1185">Reference proteome</keyword>
<feature type="chain" id="PRO_5001918088" evidence="1">
    <location>
        <begin position="19"/>
        <end position="308"/>
    </location>
</feature>
<dbReference type="InterPro" id="IPR053195">
    <property type="entry name" value="Bax-like"/>
</dbReference>
<dbReference type="Gene3D" id="1.10.530.10">
    <property type="match status" value="1"/>
</dbReference>
<evidence type="ECO:0000313" key="4">
    <source>
        <dbReference type="Proteomes" id="UP000029444"/>
    </source>
</evidence>
<dbReference type="Pfam" id="PF01832">
    <property type="entry name" value="Glucosaminidase"/>
    <property type="match status" value="1"/>
</dbReference>
<evidence type="ECO:0000256" key="1">
    <source>
        <dbReference type="SAM" id="SignalP"/>
    </source>
</evidence>
<evidence type="ECO:0000313" key="3">
    <source>
        <dbReference type="EMBL" id="KGD65409.1"/>
    </source>
</evidence>
<dbReference type="eggNOG" id="COG2992">
    <property type="taxonomic scope" value="Bacteria"/>
</dbReference>
<dbReference type="OrthoDB" id="9788155at2"/>
<dbReference type="PANTHER" id="PTHR40572:SF1">
    <property type="entry name" value="PROTEIN BAX"/>
    <property type="match status" value="1"/>
</dbReference>
<dbReference type="Proteomes" id="UP000029444">
    <property type="component" value="Unassembled WGS sequence"/>
</dbReference>
<feature type="signal peptide" evidence="1">
    <location>
        <begin position="1"/>
        <end position="18"/>
    </location>
</feature>
<keyword evidence="1" id="KW-0732">Signal</keyword>
<dbReference type="InterPro" id="IPR002901">
    <property type="entry name" value="MGlyc_endo_b_GlcNAc-like_dom"/>
</dbReference>
<name>A0A095SM25_9GAMM</name>
<comment type="caution">
    <text evidence="3">The sequence shown here is derived from an EMBL/GenBank/DDBJ whole genome shotgun (WGS) entry which is preliminary data.</text>
</comment>
<accession>A0A095SM25</accession>
<gene>
    <name evidence="3" type="ORF">Y5S_01302</name>
</gene>
<dbReference type="GO" id="GO:0004040">
    <property type="term" value="F:amidase activity"/>
    <property type="evidence" value="ECO:0007669"/>
    <property type="project" value="InterPro"/>
</dbReference>
<reference evidence="3 4" key="1">
    <citation type="submission" date="2012-09" db="EMBL/GenBank/DDBJ databases">
        <title>Genome Sequence of alkane-degrading Bacterium Alcanivorax sp. 19-m-6.</title>
        <authorList>
            <person name="Lai Q."/>
            <person name="Shao Z."/>
        </authorList>
    </citation>
    <scope>NUCLEOTIDE SEQUENCE [LARGE SCALE GENOMIC DNA]</scope>
    <source>
        <strain evidence="3 4">19-m-6</strain>
    </source>
</reference>
<protein>
    <submittedName>
        <fullName evidence="3">Bax domain-containing protein</fullName>
    </submittedName>
</protein>